<reference evidence="1 2" key="1">
    <citation type="journal article" date="2023" name="Sci. Data">
        <title>Genome assembly of the Korean intertidal mud-creeper Batillaria attramentaria.</title>
        <authorList>
            <person name="Patra A.K."/>
            <person name="Ho P.T."/>
            <person name="Jun S."/>
            <person name="Lee S.J."/>
            <person name="Kim Y."/>
            <person name="Won Y.J."/>
        </authorList>
    </citation>
    <scope>NUCLEOTIDE SEQUENCE [LARGE SCALE GENOMIC DNA]</scope>
    <source>
        <strain evidence="1">Wonlab-2016</strain>
    </source>
</reference>
<accession>A0ABD0LXG6</accession>
<comment type="caution">
    <text evidence="1">The sequence shown here is derived from an EMBL/GenBank/DDBJ whole genome shotgun (WGS) entry which is preliminary data.</text>
</comment>
<evidence type="ECO:0000313" key="1">
    <source>
        <dbReference type="EMBL" id="KAK7504067.1"/>
    </source>
</evidence>
<feature type="non-terminal residue" evidence="1">
    <location>
        <position position="209"/>
    </location>
</feature>
<dbReference type="Proteomes" id="UP001519460">
    <property type="component" value="Unassembled WGS sequence"/>
</dbReference>
<sequence>VDKEDLSLHPITPDHLALAVPHPLAPACPARRVALSAQAGVWAREGPPSPLSREMRTGLSGVRRAFLVLEITFAIVTRPGLRRSRKLHLNLEIAVLSIAPLAGARREKMQQAVVASRIEAEHSHVLSPLISDPPPLPPLSSLSTPNSHLHPPTHPRVLCSATVRRSSVPGPGVYTRTAGSPADTMDPRFPVTVVTDSVHELVACWACEG</sequence>
<name>A0ABD0LXG6_9CAEN</name>
<dbReference type="AlphaFoldDB" id="A0ABD0LXG6"/>
<feature type="non-terminal residue" evidence="1">
    <location>
        <position position="1"/>
    </location>
</feature>
<gene>
    <name evidence="1" type="ORF">BaRGS_00004799</name>
</gene>
<dbReference type="EMBL" id="JACVVK020000017">
    <property type="protein sequence ID" value="KAK7504067.1"/>
    <property type="molecule type" value="Genomic_DNA"/>
</dbReference>
<organism evidence="1 2">
    <name type="scientific">Batillaria attramentaria</name>
    <dbReference type="NCBI Taxonomy" id="370345"/>
    <lineage>
        <taxon>Eukaryota</taxon>
        <taxon>Metazoa</taxon>
        <taxon>Spiralia</taxon>
        <taxon>Lophotrochozoa</taxon>
        <taxon>Mollusca</taxon>
        <taxon>Gastropoda</taxon>
        <taxon>Caenogastropoda</taxon>
        <taxon>Sorbeoconcha</taxon>
        <taxon>Cerithioidea</taxon>
        <taxon>Batillariidae</taxon>
        <taxon>Batillaria</taxon>
    </lineage>
</organism>
<proteinExistence type="predicted"/>
<evidence type="ECO:0000313" key="2">
    <source>
        <dbReference type="Proteomes" id="UP001519460"/>
    </source>
</evidence>
<keyword evidence="2" id="KW-1185">Reference proteome</keyword>
<protein>
    <submittedName>
        <fullName evidence="1">Uncharacterized protein</fullName>
    </submittedName>
</protein>